<dbReference type="EMBL" id="JACHFY010000028">
    <property type="protein sequence ID" value="MBB5254869.1"/>
    <property type="molecule type" value="Genomic_DNA"/>
</dbReference>
<dbReference type="GeneID" id="42802502"/>
<accession>A0A7J9RXS9</accession>
<dbReference type="AlphaFoldDB" id="A0A7J9RXS9"/>
<dbReference type="RefSeq" id="WP_156015771.1">
    <property type="nucleotide sequence ID" value="NZ_CP045484.1"/>
</dbReference>
<reference evidence="1 2" key="1">
    <citation type="submission" date="2020-08" db="EMBL/GenBank/DDBJ databases">
        <title>Genomic Encyclopedia of Type Strains, Phase IV (KMG-IV): sequencing the most valuable type-strain genomes for metagenomic binning, comparative biology and taxonomic classification.</title>
        <authorList>
            <person name="Goeker M."/>
        </authorList>
    </citation>
    <scope>NUCLEOTIDE SEQUENCE [LARGE SCALE GENOMIC DNA]</scope>
    <source>
        <strain evidence="1 2">DSM 12421</strain>
    </source>
</reference>
<protein>
    <submittedName>
        <fullName evidence="1">Uncharacterized protein</fullName>
    </submittedName>
</protein>
<dbReference type="Proteomes" id="UP000582213">
    <property type="component" value="Unassembled WGS sequence"/>
</dbReference>
<sequence>MENNDQSSCCGYELRFFVTLTSGIRLDSEYCKVISFLKHKKQKTGYFYLKKKIRDF</sequence>
<name>A0A7J9RXS9_SULOH</name>
<organism evidence="1 2">
    <name type="scientific">Sulfurisphaera ohwakuensis</name>
    <dbReference type="NCBI Taxonomy" id="69656"/>
    <lineage>
        <taxon>Archaea</taxon>
        <taxon>Thermoproteota</taxon>
        <taxon>Thermoprotei</taxon>
        <taxon>Sulfolobales</taxon>
        <taxon>Sulfolobaceae</taxon>
        <taxon>Sulfurisphaera</taxon>
    </lineage>
</organism>
<proteinExistence type="predicted"/>
<comment type="caution">
    <text evidence="1">The sequence shown here is derived from an EMBL/GenBank/DDBJ whole genome shotgun (WGS) entry which is preliminary data.</text>
</comment>
<evidence type="ECO:0000313" key="2">
    <source>
        <dbReference type="Proteomes" id="UP000582213"/>
    </source>
</evidence>
<gene>
    <name evidence="1" type="ORF">HNQ62_002643</name>
</gene>
<evidence type="ECO:0000313" key="1">
    <source>
        <dbReference type="EMBL" id="MBB5254869.1"/>
    </source>
</evidence>